<keyword evidence="1" id="KW-0479">Metal-binding</keyword>
<feature type="region of interest" description="Disordered" evidence="7">
    <location>
        <begin position="612"/>
        <end position="645"/>
    </location>
</feature>
<evidence type="ECO:0000259" key="8">
    <source>
        <dbReference type="PROSITE" id="PS50157"/>
    </source>
</evidence>
<evidence type="ECO:0000256" key="1">
    <source>
        <dbReference type="ARBA" id="ARBA00022723"/>
    </source>
</evidence>
<feature type="domain" description="C2H2-type" evidence="8">
    <location>
        <begin position="436"/>
        <end position="463"/>
    </location>
</feature>
<evidence type="ECO:0000313" key="11">
    <source>
        <dbReference type="RefSeq" id="XP_023951327.1"/>
    </source>
</evidence>
<dbReference type="InterPro" id="IPR038441">
    <property type="entry name" value="THAP_Znf_sf"/>
</dbReference>
<feature type="region of interest" description="Disordered" evidence="7">
    <location>
        <begin position="663"/>
        <end position="699"/>
    </location>
</feature>
<feature type="compositionally biased region" description="Acidic residues" evidence="7">
    <location>
        <begin position="501"/>
        <end position="513"/>
    </location>
</feature>
<evidence type="ECO:0000256" key="4">
    <source>
        <dbReference type="ARBA" id="ARBA00023125"/>
    </source>
</evidence>
<dbReference type="AlphaFoldDB" id="A0A6J1P0Q4"/>
<dbReference type="Proteomes" id="UP001652582">
    <property type="component" value="Chromosome 27"/>
</dbReference>
<dbReference type="GO" id="GO:0043565">
    <property type="term" value="F:sequence-specific DNA binding"/>
    <property type="evidence" value="ECO:0007669"/>
    <property type="project" value="InterPro"/>
</dbReference>
<gene>
    <name evidence="11" type="primary">LOC112055441</name>
</gene>
<dbReference type="RefSeq" id="XP_023951327.1">
    <property type="nucleotide sequence ID" value="XM_024095559.2"/>
</dbReference>
<feature type="compositionally biased region" description="Basic and acidic residues" evidence="7">
    <location>
        <begin position="578"/>
        <end position="587"/>
    </location>
</feature>
<organism evidence="10 11">
    <name type="scientific">Bicyclus anynana</name>
    <name type="common">Squinting bush brown butterfly</name>
    <dbReference type="NCBI Taxonomy" id="110368"/>
    <lineage>
        <taxon>Eukaryota</taxon>
        <taxon>Metazoa</taxon>
        <taxon>Ecdysozoa</taxon>
        <taxon>Arthropoda</taxon>
        <taxon>Hexapoda</taxon>
        <taxon>Insecta</taxon>
        <taxon>Pterygota</taxon>
        <taxon>Neoptera</taxon>
        <taxon>Endopterygota</taxon>
        <taxon>Lepidoptera</taxon>
        <taxon>Glossata</taxon>
        <taxon>Ditrysia</taxon>
        <taxon>Papilionoidea</taxon>
        <taxon>Nymphalidae</taxon>
        <taxon>Satyrinae</taxon>
        <taxon>Satyrini</taxon>
        <taxon>Mycalesina</taxon>
        <taxon>Bicyclus</taxon>
    </lineage>
</organism>
<dbReference type="InterPro" id="IPR013087">
    <property type="entry name" value="Znf_C2H2_type"/>
</dbReference>
<evidence type="ECO:0000313" key="10">
    <source>
        <dbReference type="Proteomes" id="UP001652582"/>
    </source>
</evidence>
<dbReference type="OrthoDB" id="7462636at2759"/>
<sequence>MQCCVPFCETSSASERKGITFHRFPSDTCLRAAWHRALGTQNLQQPLPDAAVVCSLHFLDDHFYETAACVRQIHTDAIPSTVQMCMICLDSDSKLFLMSKHKLEEAYQQLIGMPLCVETNLQHAVCVLCAQRLSNFSRLRDLSLRARSLMMDLIQKYGLITMQHVNVIKQTMKHLNYNLVSTASEPDHCNLYIYQCDEQTPEDNVNKNVPTDVSIGTWDIPIFDTVAVKREIDQDNVNDDIYQCEEKLPPDDSVDRNVATVVRKGTSNTPIFDTVKVKRECDQDNVNNDLGNDIYQCEEQLPPDDSVDKNVATVVRKGPCNIPIFDTVKVKREIDQDNINNVNDIYQCEERLPPDNSVNRNVDTYVKKGTWDIPIFDTVVVKHEIDQDNINNKDSDITMEMDTFNTDKCNVIDTRVSYSVPEQMSDTNIKCESETFTCAQCFKEFDQEDEYYEHLRMNVQDDDNEDTDSVQACRPRATKSWESYLHMGSLLQITSDVVEHDDDQMEDDDDENPPTDHVRNPRKNNGVRLDKGSKTTAEREELMTSQGQQKKQAKTVAERMREYRLRKKHGLSEGPKTSSERGREFRSRRAMLKQHQEVVEIGEDIKSAEVRKMEKRAKSAEATRRCREKKNALMGHQKKRPKTVAERMREYRARKKLEKQEMLRANAACSSDDSAHSVTPLSAVDTEDIEDGSSHTSYV</sequence>
<feature type="compositionally biased region" description="Polar residues" evidence="7">
    <location>
        <begin position="668"/>
        <end position="680"/>
    </location>
</feature>
<evidence type="ECO:0000259" key="9">
    <source>
        <dbReference type="PROSITE" id="PS50950"/>
    </source>
</evidence>
<keyword evidence="3" id="KW-0862">Zinc</keyword>
<dbReference type="GeneID" id="112055441"/>
<feature type="region of interest" description="Disordered" evidence="7">
    <location>
        <begin position="501"/>
        <end position="587"/>
    </location>
</feature>
<dbReference type="SMART" id="SM00980">
    <property type="entry name" value="THAP"/>
    <property type="match status" value="1"/>
</dbReference>
<dbReference type="PANTHER" id="PTHR46600">
    <property type="entry name" value="THAP DOMAIN-CONTAINING"/>
    <property type="match status" value="1"/>
</dbReference>
<dbReference type="Gene3D" id="6.20.210.20">
    <property type="entry name" value="THAP domain"/>
    <property type="match status" value="1"/>
</dbReference>
<evidence type="ECO:0000256" key="5">
    <source>
        <dbReference type="PROSITE-ProRule" id="PRU00042"/>
    </source>
</evidence>
<feature type="compositionally biased region" description="Basic and acidic residues" evidence="7">
    <location>
        <begin position="528"/>
        <end position="542"/>
    </location>
</feature>
<evidence type="ECO:0000256" key="2">
    <source>
        <dbReference type="ARBA" id="ARBA00022771"/>
    </source>
</evidence>
<dbReference type="InterPro" id="IPR026516">
    <property type="entry name" value="THAP1/10"/>
</dbReference>
<keyword evidence="10" id="KW-1185">Reference proteome</keyword>
<name>A0A6J1P0Q4_BICAN</name>
<protein>
    <submittedName>
        <fullName evidence="11">Uncharacterized protein LOC112055441</fullName>
    </submittedName>
</protein>
<dbReference type="PROSITE" id="PS50157">
    <property type="entry name" value="ZINC_FINGER_C2H2_2"/>
    <property type="match status" value="1"/>
</dbReference>
<proteinExistence type="predicted"/>
<reference evidence="11" key="1">
    <citation type="submission" date="2025-08" db="UniProtKB">
        <authorList>
            <consortium name="RefSeq"/>
        </authorList>
    </citation>
    <scope>IDENTIFICATION</scope>
</reference>
<evidence type="ECO:0000256" key="7">
    <source>
        <dbReference type="SAM" id="MobiDB-lite"/>
    </source>
</evidence>
<dbReference type="InterPro" id="IPR006612">
    <property type="entry name" value="THAP_Znf"/>
</dbReference>
<feature type="domain" description="THAP-type" evidence="9">
    <location>
        <begin position="1"/>
        <end position="82"/>
    </location>
</feature>
<keyword evidence="2 5" id="KW-0863">Zinc-finger</keyword>
<accession>A0A6J1P0Q4</accession>
<evidence type="ECO:0000256" key="6">
    <source>
        <dbReference type="PROSITE-ProRule" id="PRU00309"/>
    </source>
</evidence>
<feature type="compositionally biased region" description="Basic and acidic residues" evidence="7">
    <location>
        <begin position="612"/>
        <end position="631"/>
    </location>
</feature>
<evidence type="ECO:0000256" key="3">
    <source>
        <dbReference type="ARBA" id="ARBA00022833"/>
    </source>
</evidence>
<dbReference type="GO" id="GO:0008270">
    <property type="term" value="F:zinc ion binding"/>
    <property type="evidence" value="ECO:0007669"/>
    <property type="project" value="UniProtKB-KW"/>
</dbReference>
<dbReference type="PANTHER" id="PTHR46600:SF11">
    <property type="entry name" value="THAP DOMAIN-CONTAINING PROTEIN 10"/>
    <property type="match status" value="1"/>
</dbReference>
<dbReference type="SUPFAM" id="SSF57716">
    <property type="entry name" value="Glucocorticoid receptor-like (DNA-binding domain)"/>
    <property type="match status" value="1"/>
</dbReference>
<keyword evidence="4 6" id="KW-0238">DNA-binding</keyword>
<dbReference type="KEGG" id="bany:112055441"/>
<dbReference type="PROSITE" id="PS50950">
    <property type="entry name" value="ZF_THAP"/>
    <property type="match status" value="1"/>
</dbReference>
<dbReference type="Pfam" id="PF05485">
    <property type="entry name" value="THAP"/>
    <property type="match status" value="1"/>
</dbReference>